<dbReference type="Gene3D" id="1.10.10.60">
    <property type="entry name" value="Homeodomain-like"/>
    <property type="match status" value="2"/>
</dbReference>
<dbReference type="SMART" id="SM00717">
    <property type="entry name" value="SANT"/>
    <property type="match status" value="2"/>
</dbReference>
<dbReference type="AlphaFoldDB" id="W2SF88"/>
<reference evidence="5 6" key="1">
    <citation type="submission" date="2013-03" db="EMBL/GenBank/DDBJ databases">
        <title>The Genome Sequence of Phialophora europaea CBS 101466.</title>
        <authorList>
            <consortium name="The Broad Institute Genomics Platform"/>
            <person name="Cuomo C."/>
            <person name="de Hoog S."/>
            <person name="Gorbushina A."/>
            <person name="Walker B."/>
            <person name="Young S.K."/>
            <person name="Zeng Q."/>
            <person name="Gargeya S."/>
            <person name="Fitzgerald M."/>
            <person name="Haas B."/>
            <person name="Abouelleil A."/>
            <person name="Allen A.W."/>
            <person name="Alvarado L."/>
            <person name="Arachchi H.M."/>
            <person name="Berlin A.M."/>
            <person name="Chapman S.B."/>
            <person name="Gainer-Dewar J."/>
            <person name="Goldberg J."/>
            <person name="Griggs A."/>
            <person name="Gujja S."/>
            <person name="Hansen M."/>
            <person name="Howarth C."/>
            <person name="Imamovic A."/>
            <person name="Ireland A."/>
            <person name="Larimer J."/>
            <person name="McCowan C."/>
            <person name="Murphy C."/>
            <person name="Pearson M."/>
            <person name="Poon T.W."/>
            <person name="Priest M."/>
            <person name="Roberts A."/>
            <person name="Saif S."/>
            <person name="Shea T."/>
            <person name="Sisk P."/>
            <person name="Sykes S."/>
            <person name="Wortman J."/>
            <person name="Nusbaum C."/>
            <person name="Birren B."/>
        </authorList>
    </citation>
    <scope>NUCLEOTIDE SEQUENCE [LARGE SCALE GENOMIC DNA]</scope>
    <source>
        <strain evidence="5 6">CBS 101466</strain>
    </source>
</reference>
<dbReference type="PANTHER" id="PTHR46734">
    <property type="entry name" value="TELOMERIC REPEAT-BINDING FACTOR 1 TERF1"/>
    <property type="match status" value="1"/>
</dbReference>
<feature type="domain" description="HTH myb-type" evidence="4">
    <location>
        <begin position="385"/>
        <end position="443"/>
    </location>
</feature>
<gene>
    <name evidence="5" type="ORF">HMPREF1541_00754</name>
</gene>
<feature type="compositionally biased region" description="Basic and acidic residues" evidence="2">
    <location>
        <begin position="140"/>
        <end position="151"/>
    </location>
</feature>
<dbReference type="eggNOG" id="ENOG502SBUF">
    <property type="taxonomic scope" value="Eukaryota"/>
</dbReference>
<dbReference type="EMBL" id="KB822711">
    <property type="protein sequence ID" value="ETN46569.1"/>
    <property type="molecule type" value="Genomic_DNA"/>
</dbReference>
<feature type="region of interest" description="Disordered" evidence="2">
    <location>
        <begin position="457"/>
        <end position="537"/>
    </location>
</feature>
<feature type="compositionally biased region" description="Acidic residues" evidence="2">
    <location>
        <begin position="511"/>
        <end position="521"/>
    </location>
</feature>
<dbReference type="OrthoDB" id="608866at2759"/>
<dbReference type="InterPro" id="IPR009057">
    <property type="entry name" value="Homeodomain-like_sf"/>
</dbReference>
<feature type="region of interest" description="Disordered" evidence="2">
    <location>
        <begin position="1"/>
        <end position="287"/>
    </location>
</feature>
<evidence type="ECO:0000256" key="1">
    <source>
        <dbReference type="ARBA" id="ARBA00023242"/>
    </source>
</evidence>
<evidence type="ECO:0008006" key="7">
    <source>
        <dbReference type="Google" id="ProtNLM"/>
    </source>
</evidence>
<sequence length="537" mass="58550">MSNGTNEPLPGLLDDPQFQIDLPWNDLPIAPLRNPAPQRNANAPSPLEPEAGASANPAPTRSGGGSERRGVGSRQNITPNDVLQARESRKPHLAISELVDDNEEPGSHSTQLPSFVSLSVVEKSPTQAPQPLSRPMQKRPRLEDEHPHDLGRQLPRPAQREQIVHRPAPLLPAMVTGLHEPPPSANLLPSMDADQRSGATRSAATSKIQVKDILMPTDTSRSPSPARQLPSLHSKPPHLPHLDFPPPRRASTEPTPPTTSTSTPVSATIPSTRDGSKPRRIRRKWTDDETRDLLAGVRKHGVGKWKQILTDPSYTFDERSAVDLKDRYRVCSKDELNGPAAAAAAAAAAVTSKSPANTDPSPNSPGSDHPASRGASPAPGSGPQKQRRKRRAWTTEEDDALLRGVSKHGFQWTVIHDDEALSLSHRRATDLRDRIRNKFPEGYRLAESKPLRSEIKRVEREREREREERDRAFASDDVQQAKGKEPASQPSAAAAAAGGGSGVTLPSLSLDDMDDMDMDADEGIRLPPLLPWDDMTN</sequence>
<dbReference type="STRING" id="1220924.W2SF88"/>
<feature type="compositionally biased region" description="Polar residues" evidence="2">
    <location>
        <begin position="351"/>
        <end position="366"/>
    </location>
</feature>
<dbReference type="PROSITE" id="PS51294">
    <property type="entry name" value="HTH_MYB"/>
    <property type="match status" value="2"/>
</dbReference>
<dbReference type="HOGENOM" id="CLU_457811_0_0_1"/>
<name>W2SF88_CYPE1</name>
<dbReference type="SUPFAM" id="SSF46689">
    <property type="entry name" value="Homeodomain-like"/>
    <property type="match status" value="2"/>
</dbReference>
<dbReference type="CDD" id="cd11660">
    <property type="entry name" value="SANT_TRF"/>
    <property type="match status" value="2"/>
</dbReference>
<dbReference type="RefSeq" id="XP_008711281.1">
    <property type="nucleotide sequence ID" value="XM_008713059.1"/>
</dbReference>
<dbReference type="GeneID" id="19968093"/>
<evidence type="ECO:0000256" key="2">
    <source>
        <dbReference type="SAM" id="MobiDB-lite"/>
    </source>
</evidence>
<dbReference type="InterPro" id="IPR052450">
    <property type="entry name" value="TRBD-Containing_Protein"/>
</dbReference>
<keyword evidence="6" id="KW-1185">Reference proteome</keyword>
<feature type="domain" description="Myb-like" evidence="3">
    <location>
        <begin position="277"/>
        <end position="329"/>
    </location>
</feature>
<keyword evidence="1" id="KW-0539">Nucleus</keyword>
<feature type="domain" description="HTH myb-type" evidence="4">
    <location>
        <begin position="277"/>
        <end position="336"/>
    </location>
</feature>
<feature type="region of interest" description="Disordered" evidence="2">
    <location>
        <begin position="351"/>
        <end position="400"/>
    </location>
</feature>
<dbReference type="Pfam" id="PF00249">
    <property type="entry name" value="Myb_DNA-binding"/>
    <property type="match status" value="1"/>
</dbReference>
<evidence type="ECO:0000313" key="6">
    <source>
        <dbReference type="Proteomes" id="UP000030752"/>
    </source>
</evidence>
<feature type="compositionally biased region" description="Low complexity" evidence="2">
    <location>
        <begin position="258"/>
        <end position="272"/>
    </location>
</feature>
<organism evidence="5 6">
    <name type="scientific">Cyphellophora europaea (strain CBS 101466)</name>
    <name type="common">Phialophora europaea</name>
    <dbReference type="NCBI Taxonomy" id="1220924"/>
    <lineage>
        <taxon>Eukaryota</taxon>
        <taxon>Fungi</taxon>
        <taxon>Dikarya</taxon>
        <taxon>Ascomycota</taxon>
        <taxon>Pezizomycotina</taxon>
        <taxon>Eurotiomycetes</taxon>
        <taxon>Chaetothyriomycetidae</taxon>
        <taxon>Chaetothyriales</taxon>
        <taxon>Cyphellophoraceae</taxon>
        <taxon>Cyphellophora</taxon>
    </lineage>
</organism>
<dbReference type="InParanoid" id="W2SF88"/>
<feature type="compositionally biased region" description="Basic and acidic residues" evidence="2">
    <location>
        <begin position="457"/>
        <end position="474"/>
    </location>
</feature>
<dbReference type="InterPro" id="IPR001005">
    <property type="entry name" value="SANT/Myb"/>
</dbReference>
<proteinExistence type="predicted"/>
<protein>
    <recommendedName>
        <fullName evidence="7">Myb-like domain-containing protein</fullName>
    </recommendedName>
</protein>
<evidence type="ECO:0000313" key="5">
    <source>
        <dbReference type="EMBL" id="ETN46569.1"/>
    </source>
</evidence>
<dbReference type="PANTHER" id="PTHR46734:SF1">
    <property type="entry name" value="TELOMERIC REPEAT-BINDING FACTOR 1"/>
    <property type="match status" value="1"/>
</dbReference>
<feature type="compositionally biased region" description="Polar residues" evidence="2">
    <location>
        <begin position="197"/>
        <end position="208"/>
    </location>
</feature>
<evidence type="ECO:0000259" key="4">
    <source>
        <dbReference type="PROSITE" id="PS51294"/>
    </source>
</evidence>
<feature type="domain" description="Myb-like" evidence="3">
    <location>
        <begin position="385"/>
        <end position="439"/>
    </location>
</feature>
<dbReference type="VEuPathDB" id="FungiDB:HMPREF1541_00754"/>
<feature type="compositionally biased region" description="Pro residues" evidence="2">
    <location>
        <begin position="237"/>
        <end position="248"/>
    </location>
</feature>
<feature type="compositionally biased region" description="Polar residues" evidence="2">
    <location>
        <begin position="107"/>
        <end position="117"/>
    </location>
</feature>
<dbReference type="InterPro" id="IPR017930">
    <property type="entry name" value="Myb_dom"/>
</dbReference>
<dbReference type="PROSITE" id="PS50090">
    <property type="entry name" value="MYB_LIKE"/>
    <property type="match status" value="2"/>
</dbReference>
<evidence type="ECO:0000259" key="3">
    <source>
        <dbReference type="PROSITE" id="PS50090"/>
    </source>
</evidence>
<dbReference type="Proteomes" id="UP000030752">
    <property type="component" value="Unassembled WGS sequence"/>
</dbReference>
<accession>W2SF88</accession>